<protein>
    <recommendedName>
        <fullName evidence="4">DUF654-domain-containing protein</fullName>
    </recommendedName>
</protein>
<feature type="compositionally biased region" description="Acidic residues" evidence="1">
    <location>
        <begin position="763"/>
        <end position="773"/>
    </location>
</feature>
<dbReference type="InterPro" id="IPR006994">
    <property type="entry name" value="TCF25/Rqc1"/>
</dbReference>
<organism evidence="2 3">
    <name type="scientific">Rhodotorula mucilaginosa</name>
    <name type="common">Yeast</name>
    <name type="synonym">Rhodotorula rubra</name>
    <dbReference type="NCBI Taxonomy" id="5537"/>
    <lineage>
        <taxon>Eukaryota</taxon>
        <taxon>Fungi</taxon>
        <taxon>Dikarya</taxon>
        <taxon>Basidiomycota</taxon>
        <taxon>Pucciniomycotina</taxon>
        <taxon>Microbotryomycetes</taxon>
        <taxon>Sporidiobolales</taxon>
        <taxon>Sporidiobolaceae</taxon>
        <taxon>Rhodotorula</taxon>
    </lineage>
</organism>
<dbReference type="GO" id="GO:1990116">
    <property type="term" value="P:ribosome-associated ubiquitin-dependent protein catabolic process"/>
    <property type="evidence" value="ECO:0007669"/>
    <property type="project" value="TreeGrafter"/>
</dbReference>
<feature type="compositionally biased region" description="Acidic residues" evidence="1">
    <location>
        <begin position="59"/>
        <end position="74"/>
    </location>
</feature>
<dbReference type="Pfam" id="PF04910">
    <property type="entry name" value="Tcf25"/>
    <property type="match status" value="1"/>
</dbReference>
<gene>
    <name evidence="2" type="ORF">C6P46_006407</name>
</gene>
<comment type="caution">
    <text evidence="2">The sequence shown here is derived from an EMBL/GenBank/DDBJ whole genome shotgun (WGS) entry which is preliminary data.</text>
</comment>
<feature type="region of interest" description="Disordered" evidence="1">
    <location>
        <begin position="642"/>
        <end position="664"/>
    </location>
</feature>
<feature type="compositionally biased region" description="Basic residues" evidence="1">
    <location>
        <begin position="81"/>
        <end position="93"/>
    </location>
</feature>
<proteinExistence type="predicted"/>
<dbReference type="PANTHER" id="PTHR22684">
    <property type="entry name" value="NULP1-RELATED"/>
    <property type="match status" value="1"/>
</dbReference>
<feature type="compositionally biased region" description="Acidic residues" evidence="1">
    <location>
        <begin position="717"/>
        <end position="736"/>
    </location>
</feature>
<evidence type="ECO:0000256" key="1">
    <source>
        <dbReference type="SAM" id="MobiDB-lite"/>
    </source>
</evidence>
<accession>A0A9P7B8C1</accession>
<dbReference type="Proteomes" id="UP000777482">
    <property type="component" value="Unassembled WGS sequence"/>
</dbReference>
<feature type="region of interest" description="Disordered" evidence="1">
    <location>
        <begin position="756"/>
        <end position="781"/>
    </location>
</feature>
<evidence type="ECO:0000313" key="2">
    <source>
        <dbReference type="EMBL" id="KAG0665624.1"/>
    </source>
</evidence>
<name>A0A9P7B8C1_RHOMI</name>
<evidence type="ECO:0000313" key="3">
    <source>
        <dbReference type="Proteomes" id="UP000777482"/>
    </source>
</evidence>
<dbReference type="EMBL" id="PUHQ01000008">
    <property type="protein sequence ID" value="KAG0665624.1"/>
    <property type="molecule type" value="Genomic_DNA"/>
</dbReference>
<sequence>MGRLNKRQQRELAELEELERSRTATIEQLPTADDLDGSDGEQEQVSIPPPKAGFGALDLGDEPEEAESASENDEAVSTPARSKKPNRKKKKKAAATTPALDSTGAASVDSPSPANASPVTPAKSSNKKKKKGSKAAATPTPVADDGMDEIDRALAELAVKNGSSEAEMAAERAQQSIRADPKWLEIKELYSFEPKYLDADAELRRMFGSKVIGNTPQAPRSHLHARFANNPHHATSIRRTSSFLATPEPGWPSATGVLGLERYEGPETERDESGEWFSFVHPLSYRQAQLMFLEVLQQADGNRLYDVLAAQPYHVDTHLQLSEMMAQQGDSGASSTHLSRALYALSAPLPPTFTSGSFRLPYSRIENRALYIAIARKVALLVKGGTWRTAFEWAKIGLSISGNADPFGMLCWCAREVPLFVFDGEAGQNDWLSRLVPALDKAYPEMCIQSYPGLAYAKALCLRNVEQERKSKNDDESLAALVSAILRFPMVATQLSNALAINMPPVFVSNKRAQPDGAYSNQPSYALSLLAELYAVRASPLWKDPEATALLRRAIARAAPLLEDKSNEDVKIGEELFSKGPFPAGHAPAGVIRAAFISDAPSVRPYLPPAARSGTSYSFDPLPPTDPLTTFYDDSYFAPLHGTAGARRRRRNPNLPGGGPAAGNADMVAAMRDGLMRLLGMGADGPQVELNEEVRAELLEELAMLNAGGGEMPGGLGEEEEDYDEEEWEDDGEEEGAVGREEAARGLLQRMAGMFGLGGGAGENDELQADEEERDRAQGAQ</sequence>
<dbReference type="GO" id="GO:1990112">
    <property type="term" value="C:RQC complex"/>
    <property type="evidence" value="ECO:0007669"/>
    <property type="project" value="TreeGrafter"/>
</dbReference>
<feature type="compositionally biased region" description="Gly residues" evidence="1">
    <location>
        <begin position="707"/>
        <end position="716"/>
    </location>
</feature>
<keyword evidence="3" id="KW-1185">Reference proteome</keyword>
<feature type="region of interest" description="Disordered" evidence="1">
    <location>
        <begin position="707"/>
        <end position="739"/>
    </location>
</feature>
<dbReference type="PANTHER" id="PTHR22684:SF0">
    <property type="entry name" value="RIBOSOME QUALITY CONTROL COMPLEX SUBUNIT TCF25"/>
    <property type="match status" value="1"/>
</dbReference>
<feature type="compositionally biased region" description="Acidic residues" evidence="1">
    <location>
        <begin position="33"/>
        <end position="42"/>
    </location>
</feature>
<dbReference type="OrthoDB" id="205993at2759"/>
<feature type="compositionally biased region" description="Polar residues" evidence="1">
    <location>
        <begin position="109"/>
        <end position="118"/>
    </location>
</feature>
<feature type="region of interest" description="Disordered" evidence="1">
    <location>
        <begin position="16"/>
        <end position="146"/>
    </location>
</feature>
<dbReference type="GO" id="GO:0072344">
    <property type="term" value="P:rescue of stalled ribosome"/>
    <property type="evidence" value="ECO:0007669"/>
    <property type="project" value="TreeGrafter"/>
</dbReference>
<evidence type="ECO:0008006" key="4">
    <source>
        <dbReference type="Google" id="ProtNLM"/>
    </source>
</evidence>
<reference evidence="2 3" key="1">
    <citation type="submission" date="2020-11" db="EMBL/GenBank/DDBJ databases">
        <title>Kefir isolates.</title>
        <authorList>
            <person name="Marcisauskas S."/>
            <person name="Kim Y."/>
            <person name="Blasche S."/>
        </authorList>
    </citation>
    <scope>NUCLEOTIDE SEQUENCE [LARGE SCALE GENOMIC DNA]</scope>
    <source>
        <strain evidence="2 3">KR</strain>
    </source>
</reference>
<dbReference type="AlphaFoldDB" id="A0A9P7B8C1"/>